<dbReference type="AlphaFoldDB" id="A0A2T0X2X2"/>
<dbReference type="RefSeq" id="WP_146132811.1">
    <property type="nucleotide sequence ID" value="NZ_PVTT01000002.1"/>
</dbReference>
<proteinExistence type="predicted"/>
<evidence type="ECO:0000313" key="2">
    <source>
        <dbReference type="EMBL" id="PRY93302.1"/>
    </source>
</evidence>
<dbReference type="GO" id="GO:0017004">
    <property type="term" value="P:cytochrome complex assembly"/>
    <property type="evidence" value="ECO:0007669"/>
    <property type="project" value="UniProtKB-KW"/>
</dbReference>
<dbReference type="Proteomes" id="UP000238801">
    <property type="component" value="Unassembled WGS sequence"/>
</dbReference>
<dbReference type="InterPro" id="IPR011990">
    <property type="entry name" value="TPR-like_helical_dom_sf"/>
</dbReference>
<dbReference type="Gene3D" id="1.25.40.10">
    <property type="entry name" value="Tetratricopeptide repeat domain"/>
    <property type="match status" value="1"/>
</dbReference>
<name>A0A2T0X2X2_9RHOB</name>
<dbReference type="NCBIfam" id="TIGR03142">
    <property type="entry name" value="cytochro_ccmI"/>
    <property type="match status" value="1"/>
</dbReference>
<dbReference type="InterPro" id="IPR017560">
    <property type="entry name" value="Cyt_c_biogenesis_CcmI"/>
</dbReference>
<dbReference type="OrthoDB" id="9815847at2"/>
<sequence>MSVGFLLGAAVLLALCVLTILAAPRRGGAGRASAMAIFRDQMDELERDRAAGLVTEGEAEAARAEIGRRMIREDRRAAASTRAGSRAPLVTSAVLVPILGVALYAWLGSPDLEGQPAALRASERGAVAVASRGAAALAAELEEVDPAERPGDFLRLADLQSAAGRPDLAAGTLAPLAARQDAPSGVLTLWAEATLQANGGVVTDDVRRAVARALRADPLNPAAAFYLSVVAEADGESARAREILLRRLALAPGEEPWMPTFAARIDALGAGLGLGPVDLGAVVGTQAARVPGPSREDVRAADAMSEEDRRLMVEGMVEGLAARLAAEGGTPAEWLRLARSQVVLDDVAAARAAAEQGLAALGGEPDPEVAAALADLLAALP</sequence>
<accession>A0A2T0X2X2</accession>
<comment type="caution">
    <text evidence="2">The sequence shown here is derived from an EMBL/GenBank/DDBJ whole genome shotgun (WGS) entry which is preliminary data.</text>
</comment>
<dbReference type="EMBL" id="PVTT01000002">
    <property type="protein sequence ID" value="PRY93302.1"/>
    <property type="molecule type" value="Genomic_DNA"/>
</dbReference>
<evidence type="ECO:0000256" key="1">
    <source>
        <dbReference type="ARBA" id="ARBA00022748"/>
    </source>
</evidence>
<protein>
    <submittedName>
        <fullName evidence="2">Cytochrome c-type biogenesis protein CcmH</fullName>
    </submittedName>
</protein>
<reference evidence="2 3" key="1">
    <citation type="submission" date="2018-03" db="EMBL/GenBank/DDBJ databases">
        <title>Genomic Encyclopedia of Archaeal and Bacterial Type Strains, Phase II (KMG-II): from individual species to whole genera.</title>
        <authorList>
            <person name="Goeker M."/>
        </authorList>
    </citation>
    <scope>NUCLEOTIDE SEQUENCE [LARGE SCALE GENOMIC DNA]</scope>
    <source>
        <strain evidence="2 3">DSM 29318</strain>
    </source>
</reference>
<keyword evidence="3" id="KW-1185">Reference proteome</keyword>
<gene>
    <name evidence="2" type="ORF">BCF33_2169</name>
</gene>
<keyword evidence="1" id="KW-0201">Cytochrome c-type biogenesis</keyword>
<dbReference type="SUPFAM" id="SSF48452">
    <property type="entry name" value="TPR-like"/>
    <property type="match status" value="1"/>
</dbReference>
<evidence type="ECO:0000313" key="3">
    <source>
        <dbReference type="Proteomes" id="UP000238801"/>
    </source>
</evidence>
<organism evidence="2 3">
    <name type="scientific">Hasllibacter halocynthiae</name>
    <dbReference type="NCBI Taxonomy" id="595589"/>
    <lineage>
        <taxon>Bacteria</taxon>
        <taxon>Pseudomonadati</taxon>
        <taxon>Pseudomonadota</taxon>
        <taxon>Alphaproteobacteria</taxon>
        <taxon>Rhodobacterales</taxon>
        <taxon>Roseobacteraceae</taxon>
        <taxon>Hasllibacter</taxon>
    </lineage>
</organism>